<gene>
    <name evidence="1" type="ORF">SAMN05428946_0640</name>
</gene>
<name>A0A1U7PK37_9BACI</name>
<dbReference type="OrthoDB" id="2437963at2"/>
<organism evidence="1 2">
    <name type="scientific">Edaphobacillus lindanitolerans</name>
    <dbReference type="NCBI Taxonomy" id="550447"/>
    <lineage>
        <taxon>Bacteria</taxon>
        <taxon>Bacillati</taxon>
        <taxon>Bacillota</taxon>
        <taxon>Bacilli</taxon>
        <taxon>Bacillales</taxon>
        <taxon>Bacillaceae</taxon>
        <taxon>Edaphobacillus</taxon>
    </lineage>
</organism>
<dbReference type="STRING" id="550447.SAMN05428946_0640"/>
<accession>A0A1U7PK37</accession>
<proteinExistence type="predicted"/>
<keyword evidence="2" id="KW-1185">Reference proteome</keyword>
<dbReference type="Proteomes" id="UP000187550">
    <property type="component" value="Unassembled WGS sequence"/>
</dbReference>
<evidence type="ECO:0000313" key="1">
    <source>
        <dbReference type="EMBL" id="SIT70707.1"/>
    </source>
</evidence>
<protein>
    <submittedName>
        <fullName evidence="1">Uncharacterized ubiquitin-like protein YukD</fullName>
    </submittedName>
</protein>
<evidence type="ECO:0000313" key="2">
    <source>
        <dbReference type="Proteomes" id="UP000187550"/>
    </source>
</evidence>
<reference evidence="2" key="1">
    <citation type="submission" date="2017-01" db="EMBL/GenBank/DDBJ databases">
        <authorList>
            <person name="Varghese N."/>
            <person name="Submissions S."/>
        </authorList>
    </citation>
    <scope>NUCLEOTIDE SEQUENCE [LARGE SCALE GENOMIC DNA]</scope>
    <source>
        <strain evidence="2">MNA4</strain>
    </source>
</reference>
<dbReference type="AlphaFoldDB" id="A0A1U7PK37"/>
<sequence>MYVEVTVDLSNYEGDVMDLRLSDYHTFKKVTHIARQVQDVTKHQREGHWVRVVNKNRTYPGHMTLAQCEIKSGDRLEIL</sequence>
<dbReference type="InterPro" id="IPR024962">
    <property type="entry name" value="YukD-like"/>
</dbReference>
<dbReference type="Pfam" id="PF08817">
    <property type="entry name" value="YukD"/>
    <property type="match status" value="1"/>
</dbReference>
<dbReference type="Gene3D" id="3.10.20.90">
    <property type="entry name" value="Phosphatidylinositol 3-kinase Catalytic Subunit, Chain A, domain 1"/>
    <property type="match status" value="1"/>
</dbReference>
<dbReference type="EMBL" id="FTPL01000001">
    <property type="protein sequence ID" value="SIT70707.1"/>
    <property type="molecule type" value="Genomic_DNA"/>
</dbReference>
<dbReference type="RefSeq" id="WP_076756900.1">
    <property type="nucleotide sequence ID" value="NZ_FTPL01000001.1"/>
</dbReference>